<dbReference type="EMBL" id="LJYG01000085">
    <property type="protein sequence ID" value="KRQ10144.1"/>
    <property type="molecule type" value="Genomic_DNA"/>
</dbReference>
<feature type="transmembrane region" description="Helical" evidence="1">
    <location>
        <begin position="66"/>
        <end position="88"/>
    </location>
</feature>
<keyword evidence="3" id="KW-1185">Reference proteome</keyword>
<keyword evidence="1" id="KW-0812">Transmembrane</keyword>
<proteinExistence type="predicted"/>
<evidence type="ECO:0000313" key="2">
    <source>
        <dbReference type="EMBL" id="KRQ10144.1"/>
    </source>
</evidence>
<dbReference type="Proteomes" id="UP000051936">
    <property type="component" value="Unassembled WGS sequence"/>
</dbReference>
<gene>
    <name evidence="2" type="ORF">AOQ71_19415</name>
</gene>
<organism evidence="2 3">
    <name type="scientific">Bradyrhizobium manausense</name>
    <dbReference type="NCBI Taxonomy" id="989370"/>
    <lineage>
        <taxon>Bacteria</taxon>
        <taxon>Pseudomonadati</taxon>
        <taxon>Pseudomonadota</taxon>
        <taxon>Alphaproteobacteria</taxon>
        <taxon>Hyphomicrobiales</taxon>
        <taxon>Nitrobacteraceae</taxon>
        <taxon>Bradyrhizobium</taxon>
    </lineage>
</organism>
<evidence type="ECO:0000313" key="3">
    <source>
        <dbReference type="Proteomes" id="UP000051936"/>
    </source>
</evidence>
<comment type="caution">
    <text evidence="2">The sequence shown here is derived from an EMBL/GenBank/DDBJ whole genome shotgun (WGS) entry which is preliminary data.</text>
</comment>
<accession>A0A0R3DJX2</accession>
<feature type="transmembrane region" description="Helical" evidence="1">
    <location>
        <begin position="35"/>
        <end position="54"/>
    </location>
</feature>
<sequence>MSCPYKEPLAVVMRDSYHIGYFNASLFATEGIASVGPRLAPLLSAIVCGLLIGLGNRASSGLPEQFILLSGGLLLQVVMNVPLTVAVVSHGEAMMFLLWYVTPRDVVDQPLTRLVQGAGGGKL</sequence>
<evidence type="ECO:0000256" key="1">
    <source>
        <dbReference type="SAM" id="Phobius"/>
    </source>
</evidence>
<dbReference type="AlphaFoldDB" id="A0A0R3DJX2"/>
<protein>
    <submittedName>
        <fullName evidence="2">Uncharacterized protein</fullName>
    </submittedName>
</protein>
<keyword evidence="1" id="KW-0472">Membrane</keyword>
<name>A0A0R3DJX2_9BRAD</name>
<keyword evidence="1" id="KW-1133">Transmembrane helix</keyword>
<dbReference type="STRING" id="989370.AOQ71_19415"/>
<reference evidence="2 3" key="1">
    <citation type="submission" date="2015-09" db="EMBL/GenBank/DDBJ databases">
        <title>Draft Genome Sequence of Bradyrhizobium manausense Strain BR 3351T, a Novel Symbiotic Nitrogen-Fixing Alphaproteobacterium Isolated from Brazilian Amazon Rain Forest.</title>
        <authorList>
            <person name="De Araujo J.L."/>
            <person name="Zilli J.E."/>
        </authorList>
    </citation>
    <scope>NUCLEOTIDE SEQUENCE [LARGE SCALE GENOMIC DNA]</scope>
    <source>
        <strain evidence="2 3">BR3351</strain>
    </source>
</reference>